<comment type="caution">
    <text evidence="9">The sequence shown here is derived from an EMBL/GenBank/DDBJ whole genome shotgun (WGS) entry which is preliminary data.</text>
</comment>
<keyword evidence="6 8" id="KW-0472">Membrane</keyword>
<name>A0AAP3A444_ECOLX</name>
<evidence type="ECO:0000313" key="10">
    <source>
        <dbReference type="Proteomes" id="UP001208624"/>
    </source>
</evidence>
<dbReference type="InterPro" id="IPR018030">
    <property type="entry name" value="Fimbrial_membr_usher_CS"/>
</dbReference>
<dbReference type="AlphaFoldDB" id="A0AAP3A444"/>
<comment type="similarity">
    <text evidence="2 8">Belongs to the fimbrial export usher family.</text>
</comment>
<gene>
    <name evidence="9" type="ORF">OFN31_30280</name>
</gene>
<evidence type="ECO:0000256" key="7">
    <source>
        <dbReference type="ARBA" id="ARBA00023237"/>
    </source>
</evidence>
<evidence type="ECO:0000256" key="4">
    <source>
        <dbReference type="ARBA" id="ARBA00022692"/>
    </source>
</evidence>
<evidence type="ECO:0000256" key="3">
    <source>
        <dbReference type="ARBA" id="ARBA00022448"/>
    </source>
</evidence>
<feature type="non-terminal residue" evidence="9">
    <location>
        <position position="1"/>
    </location>
</feature>
<evidence type="ECO:0000256" key="6">
    <source>
        <dbReference type="ARBA" id="ARBA00023136"/>
    </source>
</evidence>
<dbReference type="GO" id="GO:0009279">
    <property type="term" value="C:cell outer membrane"/>
    <property type="evidence" value="ECO:0007669"/>
    <property type="project" value="UniProtKB-SubCell"/>
</dbReference>
<dbReference type="Gene3D" id="2.60.40.3110">
    <property type="match status" value="1"/>
</dbReference>
<feature type="non-terminal residue" evidence="9">
    <location>
        <position position="91"/>
    </location>
</feature>
<dbReference type="FunFam" id="2.60.40.3110:FF:000001">
    <property type="entry name" value="Putative fimbrial outer membrane usher"/>
    <property type="match status" value="1"/>
</dbReference>
<evidence type="ECO:0000256" key="2">
    <source>
        <dbReference type="ARBA" id="ARBA00008064"/>
    </source>
</evidence>
<keyword evidence="3 8" id="KW-0813">Transport</keyword>
<dbReference type="Proteomes" id="UP001208624">
    <property type="component" value="Unassembled WGS sequence"/>
</dbReference>
<dbReference type="GO" id="GO:0009297">
    <property type="term" value="P:pilus assembly"/>
    <property type="evidence" value="ECO:0007669"/>
    <property type="project" value="InterPro"/>
</dbReference>
<evidence type="ECO:0000256" key="8">
    <source>
        <dbReference type="RuleBase" id="RU003884"/>
    </source>
</evidence>
<dbReference type="PROSITE" id="PS01151">
    <property type="entry name" value="FIMBRIAL_USHER"/>
    <property type="match status" value="1"/>
</dbReference>
<protein>
    <submittedName>
        <fullName evidence="9">Fimbria/pilus outer membrane usher protein</fullName>
    </submittedName>
</protein>
<keyword evidence="5" id="KW-0732">Signal</keyword>
<accession>A0AAP3A444</accession>
<sequence length="91" mass="9851">SFQFRGAQLSSVPEMLPDSRRGYAPVVRGVANSNARVEVRQNGYTVYSTVVPPGPFALNDIHPSTLSGDLDVTVIEADGTRHNFTLPYSSV</sequence>
<reference evidence="9" key="1">
    <citation type="submission" date="2023-06" db="EMBL/GenBank/DDBJ databases">
        <title>Deciphering the underlying mechanisms mediating the transmission of blaNDM gene from human to animals in China.</title>
        <authorList>
            <person name="Chen K."/>
            <person name="Chen S."/>
        </authorList>
    </citation>
    <scope>NUCLEOTIDE SEQUENCE</scope>
    <source>
        <strain evidence="9">1199</strain>
    </source>
</reference>
<dbReference type="EMBL" id="JAOVKC010000978">
    <property type="protein sequence ID" value="MCV5625921.1"/>
    <property type="molecule type" value="Genomic_DNA"/>
</dbReference>
<dbReference type="PANTHER" id="PTHR30451">
    <property type="entry name" value="OUTER MEMBRANE USHER PROTEIN"/>
    <property type="match status" value="1"/>
</dbReference>
<evidence type="ECO:0000256" key="1">
    <source>
        <dbReference type="ARBA" id="ARBA00004571"/>
    </source>
</evidence>
<organism evidence="9 10">
    <name type="scientific">Escherichia coli</name>
    <dbReference type="NCBI Taxonomy" id="562"/>
    <lineage>
        <taxon>Bacteria</taxon>
        <taxon>Pseudomonadati</taxon>
        <taxon>Pseudomonadota</taxon>
        <taxon>Gammaproteobacteria</taxon>
        <taxon>Enterobacterales</taxon>
        <taxon>Enterobacteriaceae</taxon>
        <taxon>Escherichia</taxon>
    </lineage>
</organism>
<keyword evidence="8" id="KW-1029">Fimbrium biogenesis</keyword>
<proteinExistence type="inferred from homology"/>
<dbReference type="InterPro" id="IPR000015">
    <property type="entry name" value="Fimb_usher"/>
</dbReference>
<keyword evidence="7 8" id="KW-0998">Cell outer membrane</keyword>
<evidence type="ECO:0000313" key="9">
    <source>
        <dbReference type="EMBL" id="MCV5625921.1"/>
    </source>
</evidence>
<dbReference type="Pfam" id="PF00577">
    <property type="entry name" value="Usher"/>
    <property type="match status" value="1"/>
</dbReference>
<dbReference type="PANTHER" id="PTHR30451:SF21">
    <property type="entry name" value="FIMBRIAL USHER DOMAIN-CONTAINING PROTEIN YDET-RELATED"/>
    <property type="match status" value="1"/>
</dbReference>
<dbReference type="GO" id="GO:0015473">
    <property type="term" value="F:fimbrial usher porin activity"/>
    <property type="evidence" value="ECO:0007669"/>
    <property type="project" value="InterPro"/>
</dbReference>
<evidence type="ECO:0000256" key="5">
    <source>
        <dbReference type="ARBA" id="ARBA00022729"/>
    </source>
</evidence>
<keyword evidence="4 8" id="KW-0812">Transmembrane</keyword>
<comment type="subcellular location">
    <subcellularLocation>
        <location evidence="1 8">Cell outer membrane</location>
        <topology evidence="1 8">Multi-pass membrane protein</topology>
    </subcellularLocation>
</comment>